<reference evidence="3 4" key="1">
    <citation type="submission" date="2019-07" db="EMBL/GenBank/DDBJ databases">
        <title>New species of Amycolatopsis and Streptomyces.</title>
        <authorList>
            <person name="Duangmal K."/>
            <person name="Teo W.F.A."/>
            <person name="Lipun K."/>
        </authorList>
    </citation>
    <scope>NUCLEOTIDE SEQUENCE [LARGE SCALE GENOMIC DNA]</scope>
    <source>
        <strain evidence="3 4">TISTR 2346</strain>
    </source>
</reference>
<evidence type="ECO:0000256" key="1">
    <source>
        <dbReference type="SAM" id="Phobius"/>
    </source>
</evidence>
<dbReference type="Proteomes" id="UP000326979">
    <property type="component" value="Unassembled WGS sequence"/>
</dbReference>
<dbReference type="InterPro" id="IPR021994">
    <property type="entry name" value="DUF3592"/>
</dbReference>
<dbReference type="RefSeq" id="WP_152789904.1">
    <property type="nucleotide sequence ID" value="NZ_BAABEQ010000002.1"/>
</dbReference>
<dbReference type="EMBL" id="VJZE01000384">
    <property type="protein sequence ID" value="MPY44959.1"/>
    <property type="molecule type" value="Genomic_DNA"/>
</dbReference>
<feature type="transmembrane region" description="Helical" evidence="1">
    <location>
        <begin position="6"/>
        <end position="23"/>
    </location>
</feature>
<keyword evidence="1" id="KW-0472">Membrane</keyword>
<evidence type="ECO:0000259" key="2">
    <source>
        <dbReference type="Pfam" id="PF12158"/>
    </source>
</evidence>
<proteinExistence type="predicted"/>
<keyword evidence="1" id="KW-1133">Transmembrane helix</keyword>
<comment type="caution">
    <text evidence="3">The sequence shown here is derived from an EMBL/GenBank/DDBJ whole genome shotgun (WGS) entry which is preliminary data.</text>
</comment>
<evidence type="ECO:0000313" key="3">
    <source>
        <dbReference type="EMBL" id="MPY44959.1"/>
    </source>
</evidence>
<gene>
    <name evidence="3" type="ORF">FNH04_35170</name>
</gene>
<protein>
    <recommendedName>
        <fullName evidence="2">DUF3592 domain-containing protein</fullName>
    </recommendedName>
</protein>
<dbReference type="AlphaFoldDB" id="A0A5N8WCC4"/>
<feature type="domain" description="DUF3592" evidence="2">
    <location>
        <begin position="46"/>
        <end position="111"/>
    </location>
</feature>
<sequence>MEFFLLLVPLLMIMIAILVFAAVKASGRSRELRLAWSSGLTAEARCLRTYTKTSGGHDSSVRTTLHHVYEFRTWDGRVIRFDEAHGPSTRVEGDIVIVHYTPDRPERATAHAPNSVRNGLGTGLITGCLVVMILIALFLMLAVFSLVA</sequence>
<dbReference type="OrthoDB" id="4221100at2"/>
<evidence type="ECO:0000313" key="4">
    <source>
        <dbReference type="Proteomes" id="UP000326979"/>
    </source>
</evidence>
<keyword evidence="1" id="KW-0812">Transmembrane</keyword>
<feature type="transmembrane region" description="Helical" evidence="1">
    <location>
        <begin position="124"/>
        <end position="147"/>
    </location>
</feature>
<name>A0A5N8WCC4_9ACTN</name>
<keyword evidence="4" id="KW-1185">Reference proteome</keyword>
<organism evidence="3 4">
    <name type="scientific">Streptomyces phyllanthi</name>
    <dbReference type="NCBI Taxonomy" id="1803180"/>
    <lineage>
        <taxon>Bacteria</taxon>
        <taxon>Bacillati</taxon>
        <taxon>Actinomycetota</taxon>
        <taxon>Actinomycetes</taxon>
        <taxon>Kitasatosporales</taxon>
        <taxon>Streptomycetaceae</taxon>
        <taxon>Streptomyces</taxon>
    </lineage>
</organism>
<accession>A0A5N8WCC4</accession>
<dbReference type="Pfam" id="PF12158">
    <property type="entry name" value="DUF3592"/>
    <property type="match status" value="1"/>
</dbReference>